<dbReference type="InterPro" id="IPR013154">
    <property type="entry name" value="ADH-like_N"/>
</dbReference>
<dbReference type="InterPro" id="IPR011032">
    <property type="entry name" value="GroES-like_sf"/>
</dbReference>
<reference evidence="10" key="1">
    <citation type="submission" date="2021-01" db="EMBL/GenBank/DDBJ databases">
        <title>Modified the classification status of verrucomicrobia.</title>
        <authorList>
            <person name="Feng X."/>
        </authorList>
    </citation>
    <scope>NUCLEOTIDE SEQUENCE</scope>
    <source>
        <strain evidence="10">KCTC 12986</strain>
    </source>
</reference>
<dbReference type="EC" id="1.1.1.2" evidence="7"/>
<evidence type="ECO:0000256" key="3">
    <source>
        <dbReference type="ARBA" id="ARBA00022723"/>
    </source>
</evidence>
<dbReference type="GO" id="GO:0008106">
    <property type="term" value="F:alcohol dehydrogenase (NADP+) activity"/>
    <property type="evidence" value="ECO:0007669"/>
    <property type="project" value="UniProtKB-EC"/>
</dbReference>
<keyword evidence="6" id="KW-0560">Oxidoreductase</keyword>
<sequence>MMTVQSYAASSAGSQLEPFEFELPAIRAHEVDIAVEHCGICHSDLSMLNNEWGMTEYPFVPGHEVIGTISAVGAEVTHLKVGQKVGLGWHAGYCQTCDECLDGHHNLCPTAEPTIVHRHGGFAETVRAQAISVTRLPDELDPRDAGPLLCGGMAVYNPLVQLAISPNSRVGVIGIGGLGHLALKFANAWGCEVTAFTSSDSKADEARRLGAHHTINSRDGEAIGNAAGTFDLILSTVNVPLDWNSYLAALKPRGRMHMLGAVTEPLDLNLIPMMFNQLSLSSSPVGSPATIRKMLTFAARHQIAPVAEHFPMSQANEAIAHLESGKARYRIILDRD</sequence>
<dbReference type="Pfam" id="PF08240">
    <property type="entry name" value="ADH_N"/>
    <property type="match status" value="1"/>
</dbReference>
<dbReference type="SMART" id="SM00829">
    <property type="entry name" value="PKS_ER"/>
    <property type="match status" value="1"/>
</dbReference>
<dbReference type="InterPro" id="IPR013149">
    <property type="entry name" value="ADH-like_C"/>
</dbReference>
<gene>
    <name evidence="10" type="ORF">JIN78_11105</name>
</gene>
<dbReference type="Gene3D" id="3.90.180.10">
    <property type="entry name" value="Medium-chain alcohol dehydrogenases, catalytic domain"/>
    <property type="match status" value="1"/>
</dbReference>
<evidence type="ECO:0000256" key="7">
    <source>
        <dbReference type="ARBA" id="ARBA00024074"/>
    </source>
</evidence>
<protein>
    <recommendedName>
        <fullName evidence="7">alcohol dehydrogenase (NADP(+))</fullName>
        <ecNumber evidence="7">1.1.1.2</ecNumber>
    </recommendedName>
</protein>
<dbReference type="InterPro" id="IPR047109">
    <property type="entry name" value="CAD-like"/>
</dbReference>
<comment type="similarity">
    <text evidence="2 8">Belongs to the zinc-containing alcohol dehydrogenase family.</text>
</comment>
<dbReference type="FunFam" id="3.40.50.720:FF:000022">
    <property type="entry name" value="Cinnamyl alcohol dehydrogenase"/>
    <property type="match status" value="1"/>
</dbReference>
<evidence type="ECO:0000259" key="9">
    <source>
        <dbReference type="SMART" id="SM00829"/>
    </source>
</evidence>
<keyword evidence="5" id="KW-0521">NADP</keyword>
<dbReference type="InterPro" id="IPR036291">
    <property type="entry name" value="NAD(P)-bd_dom_sf"/>
</dbReference>
<dbReference type="CDD" id="cd05283">
    <property type="entry name" value="CAD1"/>
    <property type="match status" value="1"/>
</dbReference>
<keyword evidence="4 8" id="KW-0862">Zinc</keyword>
<keyword evidence="3 8" id="KW-0479">Metal-binding</keyword>
<evidence type="ECO:0000313" key="10">
    <source>
        <dbReference type="EMBL" id="MBK1834609.1"/>
    </source>
</evidence>
<dbReference type="Proteomes" id="UP000604083">
    <property type="component" value="Unassembled WGS sequence"/>
</dbReference>
<dbReference type="InterPro" id="IPR002328">
    <property type="entry name" value="ADH_Zn_CS"/>
</dbReference>
<name>A0A934RT71_9BACT</name>
<dbReference type="GO" id="GO:0008270">
    <property type="term" value="F:zinc ion binding"/>
    <property type="evidence" value="ECO:0007669"/>
    <property type="project" value="InterPro"/>
</dbReference>
<dbReference type="AlphaFoldDB" id="A0A934RT71"/>
<dbReference type="Gene3D" id="3.40.50.720">
    <property type="entry name" value="NAD(P)-binding Rossmann-like Domain"/>
    <property type="match status" value="1"/>
</dbReference>
<dbReference type="SUPFAM" id="SSF50129">
    <property type="entry name" value="GroES-like"/>
    <property type="match status" value="1"/>
</dbReference>
<dbReference type="FunFam" id="3.90.180.10:FF:000018">
    <property type="entry name" value="NAD(P)-dependent alcohol dehydrogenase"/>
    <property type="match status" value="1"/>
</dbReference>
<organism evidence="10 11">
    <name type="scientific">Roseibacillus ishigakijimensis</name>
    <dbReference type="NCBI Taxonomy" id="454146"/>
    <lineage>
        <taxon>Bacteria</taxon>
        <taxon>Pseudomonadati</taxon>
        <taxon>Verrucomicrobiota</taxon>
        <taxon>Verrucomicrobiia</taxon>
        <taxon>Verrucomicrobiales</taxon>
        <taxon>Verrucomicrobiaceae</taxon>
        <taxon>Roseibacillus</taxon>
    </lineage>
</organism>
<comment type="cofactor">
    <cofactor evidence="1 8">
        <name>Zn(2+)</name>
        <dbReference type="ChEBI" id="CHEBI:29105"/>
    </cofactor>
</comment>
<evidence type="ECO:0000256" key="1">
    <source>
        <dbReference type="ARBA" id="ARBA00001947"/>
    </source>
</evidence>
<dbReference type="SUPFAM" id="SSF51735">
    <property type="entry name" value="NAD(P)-binding Rossmann-fold domains"/>
    <property type="match status" value="1"/>
</dbReference>
<dbReference type="PROSITE" id="PS00065">
    <property type="entry name" value="D_2_HYDROXYACID_DH_1"/>
    <property type="match status" value="1"/>
</dbReference>
<accession>A0A934RT71</accession>
<dbReference type="RefSeq" id="WP_200392058.1">
    <property type="nucleotide sequence ID" value="NZ_JAENIO010000027.1"/>
</dbReference>
<keyword evidence="11" id="KW-1185">Reference proteome</keyword>
<dbReference type="InterPro" id="IPR029752">
    <property type="entry name" value="D-isomer_DH_CS1"/>
</dbReference>
<feature type="domain" description="Enoyl reductase (ER)" evidence="9">
    <location>
        <begin position="13"/>
        <end position="333"/>
    </location>
</feature>
<dbReference type="EMBL" id="JAENIO010000027">
    <property type="protein sequence ID" value="MBK1834609.1"/>
    <property type="molecule type" value="Genomic_DNA"/>
</dbReference>
<evidence type="ECO:0000256" key="6">
    <source>
        <dbReference type="ARBA" id="ARBA00023002"/>
    </source>
</evidence>
<evidence type="ECO:0000313" key="11">
    <source>
        <dbReference type="Proteomes" id="UP000604083"/>
    </source>
</evidence>
<evidence type="ECO:0000256" key="2">
    <source>
        <dbReference type="ARBA" id="ARBA00008072"/>
    </source>
</evidence>
<dbReference type="Pfam" id="PF00107">
    <property type="entry name" value="ADH_zinc_N"/>
    <property type="match status" value="1"/>
</dbReference>
<dbReference type="PANTHER" id="PTHR42683">
    <property type="entry name" value="ALDEHYDE REDUCTASE"/>
    <property type="match status" value="1"/>
</dbReference>
<evidence type="ECO:0000256" key="8">
    <source>
        <dbReference type="RuleBase" id="RU361277"/>
    </source>
</evidence>
<evidence type="ECO:0000256" key="4">
    <source>
        <dbReference type="ARBA" id="ARBA00022833"/>
    </source>
</evidence>
<dbReference type="InterPro" id="IPR020843">
    <property type="entry name" value="ER"/>
</dbReference>
<evidence type="ECO:0000256" key="5">
    <source>
        <dbReference type="ARBA" id="ARBA00022857"/>
    </source>
</evidence>
<dbReference type="PROSITE" id="PS00059">
    <property type="entry name" value="ADH_ZINC"/>
    <property type="match status" value="1"/>
</dbReference>
<proteinExistence type="inferred from homology"/>
<comment type="caution">
    <text evidence="10">The sequence shown here is derived from an EMBL/GenBank/DDBJ whole genome shotgun (WGS) entry which is preliminary data.</text>
</comment>